<dbReference type="NCBIfam" id="NF000928">
    <property type="entry name" value="PRK00092.1-2"/>
    <property type="match status" value="1"/>
</dbReference>
<dbReference type="GO" id="GO:0005829">
    <property type="term" value="C:cytosol"/>
    <property type="evidence" value="ECO:0007669"/>
    <property type="project" value="TreeGrafter"/>
</dbReference>
<evidence type="ECO:0000259" key="5">
    <source>
        <dbReference type="Pfam" id="PF17384"/>
    </source>
</evidence>
<dbReference type="FunFam" id="3.30.300.70:FF:000001">
    <property type="entry name" value="Ribosome maturation factor RimP"/>
    <property type="match status" value="1"/>
</dbReference>
<keyword evidence="1 3" id="KW-0963">Cytoplasm</keyword>
<dbReference type="Gene3D" id="2.30.30.180">
    <property type="entry name" value="Ribosome maturation factor RimP, C-terminal domain"/>
    <property type="match status" value="1"/>
</dbReference>
<comment type="similarity">
    <text evidence="3">Belongs to the RimP family.</text>
</comment>
<dbReference type="Pfam" id="PF02576">
    <property type="entry name" value="RimP_N"/>
    <property type="match status" value="1"/>
</dbReference>
<protein>
    <recommendedName>
        <fullName evidence="3">Ribosome maturation factor RimP</fullName>
    </recommendedName>
</protein>
<dbReference type="GO" id="GO:0006412">
    <property type="term" value="P:translation"/>
    <property type="evidence" value="ECO:0007669"/>
    <property type="project" value="TreeGrafter"/>
</dbReference>
<dbReference type="CDD" id="cd01734">
    <property type="entry name" value="YlxS_C"/>
    <property type="match status" value="1"/>
</dbReference>
<accession>A0A9D2JY53</accession>
<organism evidence="6 7">
    <name type="scientific">Candidatus Atopostipes pullistercoris</name>
    <dbReference type="NCBI Taxonomy" id="2838467"/>
    <lineage>
        <taxon>Bacteria</taxon>
        <taxon>Bacillati</taxon>
        <taxon>Bacillota</taxon>
        <taxon>Bacilli</taxon>
        <taxon>Lactobacillales</taxon>
        <taxon>Carnobacteriaceae</taxon>
        <taxon>Atopostipes</taxon>
    </lineage>
</organism>
<reference evidence="6" key="2">
    <citation type="submission" date="2021-04" db="EMBL/GenBank/DDBJ databases">
        <authorList>
            <person name="Gilroy R."/>
        </authorList>
    </citation>
    <scope>NUCLEOTIDE SEQUENCE</scope>
    <source>
        <strain evidence="6">CHK169-4300</strain>
    </source>
</reference>
<dbReference type="SUPFAM" id="SSF75420">
    <property type="entry name" value="YhbC-like, N-terminal domain"/>
    <property type="match status" value="1"/>
</dbReference>
<comment type="function">
    <text evidence="3">Required for maturation of 30S ribosomal subunits.</text>
</comment>
<dbReference type="PANTHER" id="PTHR33867:SF1">
    <property type="entry name" value="RIBOSOME MATURATION FACTOR RIMP"/>
    <property type="match status" value="1"/>
</dbReference>
<reference evidence="6" key="1">
    <citation type="journal article" date="2021" name="PeerJ">
        <title>Extensive microbial diversity within the chicken gut microbiome revealed by metagenomics and culture.</title>
        <authorList>
            <person name="Gilroy R."/>
            <person name="Ravi A."/>
            <person name="Getino M."/>
            <person name="Pursley I."/>
            <person name="Horton D.L."/>
            <person name="Alikhan N.F."/>
            <person name="Baker D."/>
            <person name="Gharbi K."/>
            <person name="Hall N."/>
            <person name="Watson M."/>
            <person name="Adriaenssens E.M."/>
            <person name="Foster-Nyarko E."/>
            <person name="Jarju S."/>
            <person name="Secka A."/>
            <person name="Antonio M."/>
            <person name="Oren A."/>
            <person name="Chaudhuri R.R."/>
            <person name="La Ragione R."/>
            <person name="Hildebrand F."/>
            <person name="Pallen M.J."/>
        </authorList>
    </citation>
    <scope>NUCLEOTIDE SEQUENCE</scope>
    <source>
        <strain evidence="6">CHK169-4300</strain>
    </source>
</reference>
<keyword evidence="2 3" id="KW-0690">Ribosome biogenesis</keyword>
<comment type="subcellular location">
    <subcellularLocation>
        <location evidence="3">Cytoplasm</location>
    </subcellularLocation>
</comment>
<feature type="domain" description="Ribosome maturation factor RimP N-terminal" evidence="4">
    <location>
        <begin position="10"/>
        <end position="84"/>
    </location>
</feature>
<evidence type="ECO:0000256" key="3">
    <source>
        <dbReference type="HAMAP-Rule" id="MF_01077"/>
    </source>
</evidence>
<feature type="domain" description="Ribosome maturation factor RimP C-terminal" evidence="5">
    <location>
        <begin position="87"/>
        <end position="156"/>
    </location>
</feature>
<evidence type="ECO:0000313" key="7">
    <source>
        <dbReference type="Proteomes" id="UP000824106"/>
    </source>
</evidence>
<dbReference type="Gene3D" id="3.30.300.70">
    <property type="entry name" value="RimP-like superfamily, N-terminal"/>
    <property type="match status" value="1"/>
</dbReference>
<dbReference type="HAMAP" id="MF_01077">
    <property type="entry name" value="RimP"/>
    <property type="match status" value="1"/>
</dbReference>
<evidence type="ECO:0000256" key="2">
    <source>
        <dbReference type="ARBA" id="ARBA00022517"/>
    </source>
</evidence>
<dbReference type="InterPro" id="IPR028998">
    <property type="entry name" value="RimP_C"/>
</dbReference>
<proteinExistence type="inferred from homology"/>
<dbReference type="GO" id="GO:0000028">
    <property type="term" value="P:ribosomal small subunit assembly"/>
    <property type="evidence" value="ECO:0007669"/>
    <property type="project" value="TreeGrafter"/>
</dbReference>
<evidence type="ECO:0000256" key="1">
    <source>
        <dbReference type="ARBA" id="ARBA00022490"/>
    </source>
</evidence>
<dbReference type="Pfam" id="PF17384">
    <property type="entry name" value="DUF150_C"/>
    <property type="match status" value="1"/>
</dbReference>
<evidence type="ECO:0000259" key="4">
    <source>
        <dbReference type="Pfam" id="PF02576"/>
    </source>
</evidence>
<evidence type="ECO:0000313" key="6">
    <source>
        <dbReference type="EMBL" id="HIZ70942.1"/>
    </source>
</evidence>
<dbReference type="InterPro" id="IPR028989">
    <property type="entry name" value="RimP_N"/>
</dbReference>
<dbReference type="SUPFAM" id="SSF74942">
    <property type="entry name" value="YhbC-like, C-terminal domain"/>
    <property type="match status" value="1"/>
</dbReference>
<dbReference type="InterPro" id="IPR036847">
    <property type="entry name" value="RimP_C_sf"/>
</dbReference>
<gene>
    <name evidence="3 6" type="primary">rimP</name>
    <name evidence="6" type="ORF">H9808_04175</name>
</gene>
<dbReference type="InterPro" id="IPR003728">
    <property type="entry name" value="Ribosome_maturation_RimP"/>
</dbReference>
<dbReference type="PANTHER" id="PTHR33867">
    <property type="entry name" value="RIBOSOME MATURATION FACTOR RIMP"/>
    <property type="match status" value="1"/>
</dbReference>
<comment type="caution">
    <text evidence="6">The sequence shown here is derived from an EMBL/GenBank/DDBJ whole genome shotgun (WGS) entry which is preliminary data.</text>
</comment>
<name>A0A9D2JY53_9LACT</name>
<dbReference type="InterPro" id="IPR035956">
    <property type="entry name" value="RimP_N_sf"/>
</dbReference>
<dbReference type="AlphaFoldDB" id="A0A9D2JY53"/>
<sequence length="156" mass="18003">MNTVEIVWDIVQPIADEKGFRVVDIEYVKEGKNWFLRIYIDKPGGIDLNDCAMFNELVSEQMDALEPDPIPYAYYLEVSSPGAERPLKTEDDFKAAVGRYIHVTLFEPVKKNNVYDGTLKELTDEKMVLTVKEKNKIKEIELKRTNISKARLAIEF</sequence>
<dbReference type="EMBL" id="DXAZ01000056">
    <property type="protein sequence ID" value="HIZ70942.1"/>
    <property type="molecule type" value="Genomic_DNA"/>
</dbReference>
<dbReference type="Proteomes" id="UP000824106">
    <property type="component" value="Unassembled WGS sequence"/>
</dbReference>